<dbReference type="InterPro" id="IPR011234">
    <property type="entry name" value="Fumarylacetoacetase-like_C"/>
</dbReference>
<proteinExistence type="predicted"/>
<organism evidence="3 4">
    <name type="scientific">Burkholderia cepacia</name>
    <name type="common">Pseudomonas cepacia</name>
    <dbReference type="NCBI Taxonomy" id="292"/>
    <lineage>
        <taxon>Bacteria</taxon>
        <taxon>Pseudomonadati</taxon>
        <taxon>Pseudomonadota</taxon>
        <taxon>Betaproteobacteria</taxon>
        <taxon>Burkholderiales</taxon>
        <taxon>Burkholderiaceae</taxon>
        <taxon>Burkholderia</taxon>
        <taxon>Burkholderia cepacia complex</taxon>
    </lineage>
</organism>
<dbReference type="Gene3D" id="3.90.850.10">
    <property type="entry name" value="Fumarylacetoacetase-like, C-terminal domain"/>
    <property type="match status" value="1"/>
</dbReference>
<dbReference type="AlphaFoldDB" id="A0AAE8NIT4"/>
<keyword evidence="3" id="KW-0413">Isomerase</keyword>
<name>A0AAE8NIT4_BURCE</name>
<dbReference type="EMBL" id="UARD01000030">
    <property type="protein sequence ID" value="SQA51812.1"/>
    <property type="molecule type" value="Genomic_DNA"/>
</dbReference>
<sequence>MSESFLLFDEQPYRLSGIVYGTLLNQREALDSIGDAACRPPYNARPKAPVLYVKPRNTLSYSGQSMPMPEEIDALLLRATVGIVISRPASRVTPVEALAHAAGVTLIADLCLPHESFYRPSVRFVARDGSCFVGPRIAPLSIIGDPDAISIAVEIDGEYRLTTTMGGMIRPTAQLLADVTEFMTLSPGDILMLGTGACMPYVRKGQRFEVSAKGIGELQGAIV</sequence>
<gene>
    <name evidence="3" type="primary">hpcE_3</name>
    <name evidence="3" type="ORF">NCTC10661_04971</name>
</gene>
<dbReference type="RefSeq" id="WP_111998753.1">
    <property type="nucleotide sequence ID" value="NZ_CADEUP010000007.1"/>
</dbReference>
<dbReference type="SUPFAM" id="SSF56529">
    <property type="entry name" value="FAH"/>
    <property type="match status" value="1"/>
</dbReference>
<evidence type="ECO:0000313" key="3">
    <source>
        <dbReference type="EMBL" id="SQA51812.1"/>
    </source>
</evidence>
<evidence type="ECO:0000313" key="4">
    <source>
        <dbReference type="Proteomes" id="UP000250416"/>
    </source>
</evidence>
<dbReference type="Proteomes" id="UP000250416">
    <property type="component" value="Unassembled WGS sequence"/>
</dbReference>
<dbReference type="GO" id="GO:0008704">
    <property type="term" value="F:5-carboxymethyl-2-hydroxymuconate delta-isomerase activity"/>
    <property type="evidence" value="ECO:0007669"/>
    <property type="project" value="UniProtKB-EC"/>
</dbReference>
<feature type="domain" description="Fumarylacetoacetase-like C-terminal" evidence="2">
    <location>
        <begin position="19"/>
        <end position="222"/>
    </location>
</feature>
<dbReference type="PANTHER" id="PTHR11820">
    <property type="entry name" value="ACYLPYRUVASE"/>
    <property type="match status" value="1"/>
</dbReference>
<evidence type="ECO:0000259" key="2">
    <source>
        <dbReference type="Pfam" id="PF01557"/>
    </source>
</evidence>
<dbReference type="GO" id="GO:0046872">
    <property type="term" value="F:metal ion binding"/>
    <property type="evidence" value="ECO:0007669"/>
    <property type="project" value="UniProtKB-KW"/>
</dbReference>
<keyword evidence="1" id="KW-0479">Metal-binding</keyword>
<comment type="caution">
    <text evidence="3">The sequence shown here is derived from an EMBL/GenBank/DDBJ whole genome shotgun (WGS) entry which is preliminary data.</text>
</comment>
<dbReference type="EC" id="5.3.3.10" evidence="3"/>
<dbReference type="PANTHER" id="PTHR11820:SF114">
    <property type="entry name" value="4-HYDROXYPHENYLACETATE CATABOLISM PROTEIN"/>
    <property type="match status" value="1"/>
</dbReference>
<dbReference type="InterPro" id="IPR036663">
    <property type="entry name" value="Fumarylacetoacetase_C_sf"/>
</dbReference>
<accession>A0AAE8NIT4</accession>
<reference evidence="3 4" key="1">
    <citation type="submission" date="2018-06" db="EMBL/GenBank/DDBJ databases">
        <authorList>
            <consortium name="Pathogen Informatics"/>
            <person name="Doyle S."/>
        </authorList>
    </citation>
    <scope>NUCLEOTIDE SEQUENCE [LARGE SCALE GENOMIC DNA]</scope>
    <source>
        <strain evidence="3 4">NCTC10661</strain>
    </source>
</reference>
<dbReference type="Pfam" id="PF01557">
    <property type="entry name" value="FAA_hydrolase"/>
    <property type="match status" value="1"/>
</dbReference>
<evidence type="ECO:0000256" key="1">
    <source>
        <dbReference type="ARBA" id="ARBA00022723"/>
    </source>
</evidence>
<protein>
    <submittedName>
        <fullName evidence="3">5-carboxymethyl-2-hydroxymuconate delta-isomerase</fullName>
        <ecNumber evidence="3">5.3.3.10</ecNumber>
    </submittedName>
</protein>